<sequence length="203" mass="23658">EIRATNNFKEYETVFMKVDVLMNQPQLVVSTQGTHRSTPIAHRIPTLTASPLGKKRKQTAKESSSPRQSNKITIKRKKPSDKDEESYASEFVDLVLNDDVDDSDTRLEPMSPKENLEKVNDDDDDEIEKEKKDNIRIKKEKKDDVQMEKENKDEEIEKEKTNDNVEETNKVIKETDIVDDVMGSMEIRKERKLHLLIKQFPRN</sequence>
<reference evidence="2" key="1">
    <citation type="journal article" date="2019" name="Sci. Rep.">
        <title>Draft genome of Tanacetum cinerariifolium, the natural source of mosquito coil.</title>
        <authorList>
            <person name="Yamashiro T."/>
            <person name="Shiraishi A."/>
            <person name="Satake H."/>
            <person name="Nakayama K."/>
        </authorList>
    </citation>
    <scope>NUCLEOTIDE SEQUENCE</scope>
</reference>
<feature type="region of interest" description="Disordered" evidence="1">
    <location>
        <begin position="31"/>
        <end position="164"/>
    </location>
</feature>
<protein>
    <submittedName>
        <fullName evidence="2">Uncharacterized protein</fullName>
    </submittedName>
</protein>
<dbReference type="AlphaFoldDB" id="A0A6L2L7W1"/>
<organism evidence="2">
    <name type="scientific">Tanacetum cinerariifolium</name>
    <name type="common">Dalmatian daisy</name>
    <name type="synonym">Chrysanthemum cinerariifolium</name>
    <dbReference type="NCBI Taxonomy" id="118510"/>
    <lineage>
        <taxon>Eukaryota</taxon>
        <taxon>Viridiplantae</taxon>
        <taxon>Streptophyta</taxon>
        <taxon>Embryophyta</taxon>
        <taxon>Tracheophyta</taxon>
        <taxon>Spermatophyta</taxon>
        <taxon>Magnoliopsida</taxon>
        <taxon>eudicotyledons</taxon>
        <taxon>Gunneridae</taxon>
        <taxon>Pentapetalae</taxon>
        <taxon>asterids</taxon>
        <taxon>campanulids</taxon>
        <taxon>Asterales</taxon>
        <taxon>Asteraceae</taxon>
        <taxon>Asteroideae</taxon>
        <taxon>Anthemideae</taxon>
        <taxon>Anthemidinae</taxon>
        <taxon>Tanacetum</taxon>
    </lineage>
</organism>
<evidence type="ECO:0000256" key="1">
    <source>
        <dbReference type="SAM" id="MobiDB-lite"/>
    </source>
</evidence>
<accession>A0A6L2L7W1</accession>
<evidence type="ECO:0000313" key="2">
    <source>
        <dbReference type="EMBL" id="GEU57923.1"/>
    </source>
</evidence>
<dbReference type="EMBL" id="BKCJ010003914">
    <property type="protein sequence ID" value="GEU57923.1"/>
    <property type="molecule type" value="Genomic_DNA"/>
</dbReference>
<name>A0A6L2L7W1_TANCI</name>
<feature type="compositionally biased region" description="Polar residues" evidence="1">
    <location>
        <begin position="61"/>
        <end position="72"/>
    </location>
</feature>
<feature type="compositionally biased region" description="Basic and acidic residues" evidence="1">
    <location>
        <begin position="128"/>
        <end position="164"/>
    </location>
</feature>
<gene>
    <name evidence="2" type="ORF">Tci_029901</name>
</gene>
<comment type="caution">
    <text evidence="2">The sequence shown here is derived from an EMBL/GenBank/DDBJ whole genome shotgun (WGS) entry which is preliminary data.</text>
</comment>
<feature type="non-terminal residue" evidence="2">
    <location>
        <position position="1"/>
    </location>
</feature>
<proteinExistence type="predicted"/>